<dbReference type="Pfam" id="PF07120">
    <property type="entry name" value="DUF1376"/>
    <property type="match status" value="1"/>
</dbReference>
<feature type="compositionally biased region" description="Polar residues" evidence="1">
    <location>
        <begin position="122"/>
        <end position="147"/>
    </location>
</feature>
<dbReference type="InterPro" id="IPR010781">
    <property type="entry name" value="DUF1376"/>
</dbReference>
<proteinExistence type="predicted"/>
<dbReference type="EMBL" id="CP033019">
    <property type="protein sequence ID" value="AYM76922.1"/>
    <property type="molecule type" value="Genomic_DNA"/>
</dbReference>
<dbReference type="Proteomes" id="UP000279594">
    <property type="component" value="Chromosome"/>
</dbReference>
<keyword evidence="3" id="KW-1185">Reference proteome</keyword>
<sequence>MNYYPFHIGDFRSGTVNMSRQARWIYRDMMDVYYDVEAPLPLDIDVLCDALGVEAADERAIVERLLRFKFLKTDAGYRHDVCEQVIADYQIKAETAKANGKLGGRPRKQTATNQEPIGFPSGSDSDATGNPTETGSKTNQEPITNNHKPVKTKDKSPPAPDALFPDIDPQIVADFKALRTKHRAPITRTAIQGIVREAEKAGLTLEGALRICCERGWRGFKAEWITQHAVRTGQGPGSTTVYAQTMAAAERAKVRIFGNAAQQGEKHDAG</sequence>
<reference evidence="2 3" key="1">
    <citation type="submission" date="2018-10" db="EMBL/GenBank/DDBJ databases">
        <title>Effects of UV and annual dynamics of microbial communities in freshwater RAS systems.</title>
        <authorList>
            <person name="Bekkelund A.K."/>
            <person name="Hansen B.R."/>
            <person name="Stokken H."/>
            <person name="Eriksen B.F."/>
            <person name="Kashulin N.A."/>
        </authorList>
    </citation>
    <scope>NUCLEOTIDE SEQUENCE [LARGE SCALE GENOMIC DNA]</scope>
    <source>
        <strain evidence="2 3">BHSEK</strain>
    </source>
</reference>
<evidence type="ECO:0000313" key="3">
    <source>
        <dbReference type="Proteomes" id="UP000279594"/>
    </source>
</evidence>
<evidence type="ECO:0000313" key="2">
    <source>
        <dbReference type="EMBL" id="AYM76922.1"/>
    </source>
</evidence>
<name>A0A3G2EAK2_9BURK</name>
<evidence type="ECO:0000256" key="1">
    <source>
        <dbReference type="SAM" id="MobiDB-lite"/>
    </source>
</evidence>
<organism evidence="2 3">
    <name type="scientific">Janthinobacterium agaricidamnosum</name>
    <dbReference type="NCBI Taxonomy" id="55508"/>
    <lineage>
        <taxon>Bacteria</taxon>
        <taxon>Pseudomonadati</taxon>
        <taxon>Pseudomonadota</taxon>
        <taxon>Betaproteobacteria</taxon>
        <taxon>Burkholderiales</taxon>
        <taxon>Oxalobacteraceae</taxon>
        <taxon>Janthinobacterium</taxon>
    </lineage>
</organism>
<gene>
    <name evidence="2" type="ORF">D9M09_14775</name>
</gene>
<feature type="region of interest" description="Disordered" evidence="1">
    <location>
        <begin position="100"/>
        <end position="165"/>
    </location>
</feature>
<accession>A0A3G2EAK2</accession>
<dbReference type="AlphaFoldDB" id="A0A3G2EAK2"/>
<dbReference type="RefSeq" id="WP_121669724.1">
    <property type="nucleotide sequence ID" value="NZ_CP033019.1"/>
</dbReference>
<protein>
    <submittedName>
        <fullName evidence="2">DUF1376 domain-containing protein</fullName>
    </submittedName>
</protein>